<evidence type="ECO:0000256" key="2">
    <source>
        <dbReference type="ARBA" id="ARBA00022448"/>
    </source>
</evidence>
<evidence type="ECO:0000313" key="11">
    <source>
        <dbReference type="Proteomes" id="UP000188533"/>
    </source>
</evidence>
<reference evidence="10 11" key="2">
    <citation type="submission" date="2017-02" db="EMBL/GenBank/DDBJ databases">
        <title>A genome survey and senescence transcriptome analysis in Lentinula edodes.</title>
        <authorList>
            <person name="Sakamoto Y."/>
            <person name="Nakade K."/>
            <person name="Sato S."/>
            <person name="Yoshida Y."/>
            <person name="Miyazaki K."/>
            <person name="Natsume S."/>
            <person name="Konno N."/>
        </authorList>
    </citation>
    <scope>NUCLEOTIDE SEQUENCE [LARGE SCALE GENOMIC DNA]</scope>
    <source>
        <strain evidence="10 11">NBRC 111202</strain>
    </source>
</reference>
<evidence type="ECO:0000256" key="8">
    <source>
        <dbReference type="SAM" id="Phobius"/>
    </source>
</evidence>
<evidence type="ECO:0000313" key="10">
    <source>
        <dbReference type="EMBL" id="GAW06611.1"/>
    </source>
</evidence>
<feature type="transmembrane region" description="Helical" evidence="8">
    <location>
        <begin position="277"/>
        <end position="310"/>
    </location>
</feature>
<keyword evidence="2" id="KW-0813">Transport</keyword>
<feature type="compositionally biased region" description="Basic and acidic residues" evidence="7">
    <location>
        <begin position="464"/>
        <end position="484"/>
    </location>
</feature>
<feature type="transmembrane region" description="Helical" evidence="8">
    <location>
        <begin position="357"/>
        <end position="383"/>
    </location>
</feature>
<dbReference type="AlphaFoldDB" id="A0A1Q3EHE5"/>
<feature type="transmembrane region" description="Helical" evidence="8">
    <location>
        <begin position="395"/>
        <end position="417"/>
    </location>
</feature>
<dbReference type="Pfam" id="PF00999">
    <property type="entry name" value="Na_H_Exchanger"/>
    <property type="match status" value="1"/>
</dbReference>
<dbReference type="GO" id="GO:0016020">
    <property type="term" value="C:membrane"/>
    <property type="evidence" value="ECO:0007669"/>
    <property type="project" value="UniProtKB-SubCell"/>
</dbReference>
<evidence type="ECO:0000256" key="7">
    <source>
        <dbReference type="SAM" id="MobiDB-lite"/>
    </source>
</evidence>
<feature type="transmembrane region" description="Helical" evidence="8">
    <location>
        <begin position="424"/>
        <end position="444"/>
    </location>
</feature>
<dbReference type="InterPro" id="IPR038770">
    <property type="entry name" value="Na+/solute_symporter_sf"/>
</dbReference>
<dbReference type="STRING" id="5353.A0A1Q3EHE5"/>
<dbReference type="EMBL" id="BDGU01000328">
    <property type="protein sequence ID" value="GAW06611.1"/>
    <property type="molecule type" value="Genomic_DNA"/>
</dbReference>
<comment type="caution">
    <text evidence="10">The sequence shown here is derived from an EMBL/GenBank/DDBJ whole genome shotgun (WGS) entry which is preliminary data.</text>
</comment>
<feature type="transmembrane region" description="Helical" evidence="8">
    <location>
        <begin position="236"/>
        <end position="256"/>
    </location>
</feature>
<keyword evidence="4 8" id="KW-1133">Transmembrane helix</keyword>
<feature type="transmembrane region" description="Helical" evidence="8">
    <location>
        <begin position="206"/>
        <end position="230"/>
    </location>
</feature>
<feature type="region of interest" description="Disordered" evidence="7">
    <location>
        <begin position="464"/>
        <end position="494"/>
    </location>
</feature>
<dbReference type="GO" id="GO:1902600">
    <property type="term" value="P:proton transmembrane transport"/>
    <property type="evidence" value="ECO:0007669"/>
    <property type="project" value="InterPro"/>
</dbReference>
<dbReference type="Proteomes" id="UP000188533">
    <property type="component" value="Unassembled WGS sequence"/>
</dbReference>
<feature type="transmembrane region" description="Helical" evidence="8">
    <location>
        <begin position="96"/>
        <end position="117"/>
    </location>
</feature>
<reference evidence="10 11" key="1">
    <citation type="submission" date="2016-08" db="EMBL/GenBank/DDBJ databases">
        <authorList>
            <consortium name="Lentinula edodes genome sequencing consortium"/>
            <person name="Sakamoto Y."/>
            <person name="Nakade K."/>
            <person name="Sato S."/>
            <person name="Yoshida Y."/>
            <person name="Miyazaki K."/>
            <person name="Natsume S."/>
            <person name="Konno N."/>
        </authorList>
    </citation>
    <scope>NUCLEOTIDE SEQUENCE [LARGE SCALE GENOMIC DNA]</scope>
    <source>
        <strain evidence="10 11">NBRC 111202</strain>
    </source>
</reference>
<evidence type="ECO:0000256" key="1">
    <source>
        <dbReference type="ARBA" id="ARBA00004141"/>
    </source>
</evidence>
<sequence>MGEFSTTILSILRREAPDQGGLLTGKDPSAFNTSDPIRLWIIQVGVIVGMASFLSLGLRKIRQPKVIAEVLGGILLGPTAFGRIPGFTEHVFPSDSIPYLSLVANIGLCLFLFLVGLEIDMSIIRRNAKLSGTVALAGMIIPFGAGVGLSKPLYNQFINTPDSGLTGFVKFTYFMLFTGVAYSITAFPVLCRILTELKLLDTTVGVVVLSAGVANDIIGWTLLALSVALVNAGSGLTALYILLVCVGWALILLFPGKMALQWLGRKTGSTEGHGPSMFFMTVTMLLLFGSAFFTDVIGVHAIFGAFLTGIIVPREGNLPIYLTEKLEDMVSIIFLPLYFTLSGLSTNLGLLDNGITWGYTIAICALAFTGKFGGCCLAAHYVAKFNWRESGTIGSLMSCKGLVELIVLNVGLSAGILSQRVFSMFVLEALLLTFMTTPLVTLLYPPEARIRVAATGANFNNVADRDNMLEPGSKLDVEDRKGSSSDESSDGEERMMKTRFTVVLDRIEHLPGMMALTQMIKPSLVSLQSSLLLVAPSQPIPDLQQVTPASEISGGATLVSPTPVTIPTIALPPSQPLKAIDHHISALRLVELSDRTSAVMKSMSIAAHPDHATVLAQCDPMLSIYTTFASLNDLRVTPALETVPFDDLARAVVDFARDAGYSTYSSSGRTGGEMLLLPWLPPIVGQTHGLESHPVSPAPSTAVHNPFDTLFNRGSGMGGASTPVPGSHAIHSMGDKLSNSVAATIHSQFVRQVFSKATVDVGLFMDLGCKQAAAAAASTGLFGISKPSSFGGVDHILLPFFGGPDDRLALAFVVQLCENEKVTATCLKITKTEEVDAEGPALVSNAHLNPDDAKNVVPPETLLTVASAFSARSAAGFPDTVYGHANTATRMQSETADHLAWARFANATEFTSSSSSTGSTSGAFPSRAALSRIRFQDLSSPVPLHKVIAEANRIRSSHNSGKTKVLVVTGRSRRLAVENHAKEIKRLMEEQHSHGLGVDVRKTIGDVASSIVISGCAEEILVVQAADIDS</sequence>
<evidence type="ECO:0000256" key="6">
    <source>
        <dbReference type="ARBA" id="ARBA00023136"/>
    </source>
</evidence>
<evidence type="ECO:0000259" key="9">
    <source>
        <dbReference type="Pfam" id="PF00999"/>
    </source>
</evidence>
<protein>
    <submittedName>
        <fullName evidence="10">K+ H+ antiporter</fullName>
    </submittedName>
</protein>
<keyword evidence="3 8" id="KW-0812">Transmembrane</keyword>
<dbReference type="GO" id="GO:0015297">
    <property type="term" value="F:antiporter activity"/>
    <property type="evidence" value="ECO:0007669"/>
    <property type="project" value="InterPro"/>
</dbReference>
<feature type="domain" description="Cation/H+ exchanger transmembrane" evidence="9">
    <location>
        <begin position="53"/>
        <end position="440"/>
    </location>
</feature>
<organism evidence="10 11">
    <name type="scientific">Lentinula edodes</name>
    <name type="common">Shiitake mushroom</name>
    <name type="synonym">Lentinus edodes</name>
    <dbReference type="NCBI Taxonomy" id="5353"/>
    <lineage>
        <taxon>Eukaryota</taxon>
        <taxon>Fungi</taxon>
        <taxon>Dikarya</taxon>
        <taxon>Basidiomycota</taxon>
        <taxon>Agaricomycotina</taxon>
        <taxon>Agaricomycetes</taxon>
        <taxon>Agaricomycetidae</taxon>
        <taxon>Agaricales</taxon>
        <taxon>Marasmiineae</taxon>
        <taxon>Omphalotaceae</taxon>
        <taxon>Lentinula</taxon>
    </lineage>
</organism>
<gene>
    <name evidence="10" type="ORF">LENED_008548</name>
</gene>
<evidence type="ECO:0000256" key="4">
    <source>
        <dbReference type="ARBA" id="ARBA00022989"/>
    </source>
</evidence>
<proteinExistence type="predicted"/>
<evidence type="ECO:0000256" key="5">
    <source>
        <dbReference type="ARBA" id="ARBA00023065"/>
    </source>
</evidence>
<accession>A0A1Q3EHE5</accession>
<keyword evidence="6 8" id="KW-0472">Membrane</keyword>
<feature type="transmembrane region" description="Helical" evidence="8">
    <location>
        <begin position="37"/>
        <end position="54"/>
    </location>
</feature>
<dbReference type="PANTHER" id="PTHR32468">
    <property type="entry name" value="CATION/H + ANTIPORTER"/>
    <property type="match status" value="1"/>
</dbReference>
<dbReference type="Gene3D" id="1.20.1530.20">
    <property type="match status" value="1"/>
</dbReference>
<keyword evidence="5" id="KW-0406">Ion transport</keyword>
<keyword evidence="11" id="KW-1185">Reference proteome</keyword>
<dbReference type="PANTHER" id="PTHR32468:SF0">
    <property type="entry name" value="K(+)_H(+) ANTIPORTER 1"/>
    <property type="match status" value="1"/>
</dbReference>
<evidence type="ECO:0000256" key="3">
    <source>
        <dbReference type="ARBA" id="ARBA00022692"/>
    </source>
</evidence>
<feature type="transmembrane region" description="Helical" evidence="8">
    <location>
        <begin position="171"/>
        <end position="194"/>
    </location>
</feature>
<name>A0A1Q3EHE5_LENED</name>
<comment type="subcellular location">
    <subcellularLocation>
        <location evidence="1">Membrane</location>
        <topology evidence="1">Multi-pass membrane protein</topology>
    </subcellularLocation>
</comment>
<dbReference type="InterPro" id="IPR050794">
    <property type="entry name" value="CPA2_transporter"/>
</dbReference>
<feature type="transmembrane region" description="Helical" evidence="8">
    <location>
        <begin position="66"/>
        <end position="84"/>
    </location>
</feature>
<feature type="transmembrane region" description="Helical" evidence="8">
    <location>
        <begin position="330"/>
        <end position="350"/>
    </location>
</feature>
<feature type="transmembrane region" description="Helical" evidence="8">
    <location>
        <begin position="129"/>
        <end position="151"/>
    </location>
</feature>
<dbReference type="InterPro" id="IPR006153">
    <property type="entry name" value="Cation/H_exchanger_TM"/>
</dbReference>